<dbReference type="PANTHER" id="PTHR37534:SF2">
    <property type="entry name" value="N-ACETYLTRANSFERASE DOMAIN-CONTAINING PROTEIN"/>
    <property type="match status" value="1"/>
</dbReference>
<keyword evidence="5" id="KW-1185">Reference proteome</keyword>
<protein>
    <recommendedName>
        <fullName evidence="3">Zn(2)-C6 fungal-type domain-containing protein</fullName>
    </recommendedName>
</protein>
<evidence type="ECO:0000259" key="3">
    <source>
        <dbReference type="PROSITE" id="PS50048"/>
    </source>
</evidence>
<dbReference type="GO" id="GO:0000976">
    <property type="term" value="F:transcription cis-regulatory region binding"/>
    <property type="evidence" value="ECO:0007669"/>
    <property type="project" value="TreeGrafter"/>
</dbReference>
<name>A0A9P8YJ25_9PEZI</name>
<feature type="compositionally biased region" description="Polar residues" evidence="2">
    <location>
        <begin position="85"/>
        <end position="98"/>
    </location>
</feature>
<dbReference type="Proteomes" id="UP000756346">
    <property type="component" value="Unassembled WGS sequence"/>
</dbReference>
<evidence type="ECO:0000256" key="2">
    <source>
        <dbReference type="SAM" id="MobiDB-lite"/>
    </source>
</evidence>
<dbReference type="GO" id="GO:0000981">
    <property type="term" value="F:DNA-binding transcription factor activity, RNA polymerase II-specific"/>
    <property type="evidence" value="ECO:0007669"/>
    <property type="project" value="InterPro"/>
</dbReference>
<dbReference type="PROSITE" id="PS50048">
    <property type="entry name" value="ZN2_CY6_FUNGAL_2"/>
    <property type="match status" value="1"/>
</dbReference>
<dbReference type="PANTHER" id="PTHR37534">
    <property type="entry name" value="TRANSCRIPTIONAL ACTIVATOR PROTEIN UGA3"/>
    <property type="match status" value="1"/>
</dbReference>
<reference evidence="4" key="1">
    <citation type="journal article" date="2021" name="Nat. Commun.">
        <title>Genetic determinants of endophytism in the Arabidopsis root mycobiome.</title>
        <authorList>
            <person name="Mesny F."/>
            <person name="Miyauchi S."/>
            <person name="Thiergart T."/>
            <person name="Pickel B."/>
            <person name="Atanasova L."/>
            <person name="Karlsson M."/>
            <person name="Huettel B."/>
            <person name="Barry K.W."/>
            <person name="Haridas S."/>
            <person name="Chen C."/>
            <person name="Bauer D."/>
            <person name="Andreopoulos W."/>
            <person name="Pangilinan J."/>
            <person name="LaButti K."/>
            <person name="Riley R."/>
            <person name="Lipzen A."/>
            <person name="Clum A."/>
            <person name="Drula E."/>
            <person name="Henrissat B."/>
            <person name="Kohler A."/>
            <person name="Grigoriev I.V."/>
            <person name="Martin F.M."/>
            <person name="Hacquard S."/>
        </authorList>
    </citation>
    <scope>NUCLEOTIDE SEQUENCE</scope>
    <source>
        <strain evidence="4">MPI-CAGE-CH-0230</strain>
    </source>
</reference>
<dbReference type="OrthoDB" id="4475584at2759"/>
<dbReference type="InterPro" id="IPR001138">
    <property type="entry name" value="Zn2Cys6_DnaBD"/>
</dbReference>
<feature type="compositionally biased region" description="Polar residues" evidence="2">
    <location>
        <begin position="106"/>
        <end position="119"/>
    </location>
</feature>
<dbReference type="SMART" id="SM00066">
    <property type="entry name" value="GAL4"/>
    <property type="match status" value="1"/>
</dbReference>
<dbReference type="AlphaFoldDB" id="A0A9P8YJ25"/>
<feature type="domain" description="Zn(2)-C6 fungal-type" evidence="3">
    <location>
        <begin position="14"/>
        <end position="44"/>
    </location>
</feature>
<dbReference type="GO" id="GO:0045944">
    <property type="term" value="P:positive regulation of transcription by RNA polymerase II"/>
    <property type="evidence" value="ECO:0007669"/>
    <property type="project" value="TreeGrafter"/>
</dbReference>
<dbReference type="CDD" id="cd00067">
    <property type="entry name" value="GAL4"/>
    <property type="match status" value="1"/>
</dbReference>
<dbReference type="RefSeq" id="XP_046019476.1">
    <property type="nucleotide sequence ID" value="XM_046152549.1"/>
</dbReference>
<dbReference type="EMBL" id="JAGTJQ010000001">
    <property type="protein sequence ID" value="KAH7041421.1"/>
    <property type="molecule type" value="Genomic_DNA"/>
</dbReference>
<dbReference type="PROSITE" id="PS00463">
    <property type="entry name" value="ZN2_CY6_FUNGAL_1"/>
    <property type="match status" value="1"/>
</dbReference>
<organism evidence="4 5">
    <name type="scientific">Microdochium trichocladiopsis</name>
    <dbReference type="NCBI Taxonomy" id="1682393"/>
    <lineage>
        <taxon>Eukaryota</taxon>
        <taxon>Fungi</taxon>
        <taxon>Dikarya</taxon>
        <taxon>Ascomycota</taxon>
        <taxon>Pezizomycotina</taxon>
        <taxon>Sordariomycetes</taxon>
        <taxon>Xylariomycetidae</taxon>
        <taxon>Xylariales</taxon>
        <taxon>Microdochiaceae</taxon>
        <taxon>Microdochium</taxon>
    </lineage>
</organism>
<keyword evidence="1" id="KW-0539">Nucleus</keyword>
<evidence type="ECO:0000313" key="4">
    <source>
        <dbReference type="EMBL" id="KAH7041421.1"/>
    </source>
</evidence>
<sequence length="550" mass="60496">MSGRTPRHGRTRHGCERCRRQHRKCDEQKPVCTRCLNAKSICKYLSHITFRPENITSGPSALESKGVETPSSYTRIKFLAPGKTPASSSRAAETSENSPETRDQKVSGQHSNLTPQADASQPADGARNSTVALAPTSYPVDGHLEQEDFKWPLVGKCQLSAAEASLMKYFCHHTAPWIDVYDEQHRPFTTIVPRLALNSPCILDPLLRLAAASSHLQPDMITHRKGLGLLHLKHMITPPGAESPFAAVRVMAAFGLEKARQFTTQDPVEWKSTFHGGGAFPDWYPDMQNHDVEQKQVWDGLLVLLCRLVIAWALISQHGVGKVVQLLQKLSASVVSKNPGKSDVRAACLRCLELLARCLNLCFGDTPDGEHAARGARPAAQTRLTLLDDLRTWYANRLPSLKAVFEPDTDWLGDGRAGALAATGASDARHAPQIFTSAAGISTAVLYHSAMALLYIYGRSKNSERRGDSTMEADAAVGRWHSRQIWSIMQDHDPRYIKYWDPCMTAALALATQHLPNVGHAGRAVVVEFLSGIETLGWNVNSLRGRLQSA</sequence>
<dbReference type="Gene3D" id="4.10.240.10">
    <property type="entry name" value="Zn(2)-C6 fungal-type DNA-binding domain"/>
    <property type="match status" value="1"/>
</dbReference>
<accession>A0A9P8YJ25</accession>
<gene>
    <name evidence="4" type="ORF">B0I36DRAFT_312808</name>
</gene>
<dbReference type="Pfam" id="PF00172">
    <property type="entry name" value="Zn_clus"/>
    <property type="match status" value="1"/>
</dbReference>
<evidence type="ECO:0000256" key="1">
    <source>
        <dbReference type="ARBA" id="ARBA00023242"/>
    </source>
</evidence>
<evidence type="ECO:0000313" key="5">
    <source>
        <dbReference type="Proteomes" id="UP000756346"/>
    </source>
</evidence>
<dbReference type="GO" id="GO:0008270">
    <property type="term" value="F:zinc ion binding"/>
    <property type="evidence" value="ECO:0007669"/>
    <property type="project" value="InterPro"/>
</dbReference>
<dbReference type="SUPFAM" id="SSF57701">
    <property type="entry name" value="Zn2/Cys6 DNA-binding domain"/>
    <property type="match status" value="1"/>
</dbReference>
<feature type="region of interest" description="Disordered" evidence="2">
    <location>
        <begin position="79"/>
        <end position="128"/>
    </location>
</feature>
<proteinExistence type="predicted"/>
<dbReference type="GO" id="GO:0005634">
    <property type="term" value="C:nucleus"/>
    <property type="evidence" value="ECO:0007669"/>
    <property type="project" value="TreeGrafter"/>
</dbReference>
<dbReference type="InterPro" id="IPR036864">
    <property type="entry name" value="Zn2-C6_fun-type_DNA-bd_sf"/>
</dbReference>
<comment type="caution">
    <text evidence="4">The sequence shown here is derived from an EMBL/GenBank/DDBJ whole genome shotgun (WGS) entry which is preliminary data.</text>
</comment>
<dbReference type="GeneID" id="70182095"/>